<sequence length="233" mass="26211">MESPLQGRLRGQCLFLHALRPIHYGVRAHVAGRGALVRGRPSSVTPAALSPRRTASLLPALRMQAADPSTDTEQTHEPFVVRPDLKLSAGVLALTALLATQAGGVGKVAAVPLGMLGVFLAVNTTSLIRFRFGPDAIEVWKRGPPGADDPPLPPSELPPPELRNWHKVRGWHYRNIVYWKLWWPRVPILFYFRETESYDGRGSIHFLPMIVQADVWKRAFEERTVRIRDNFRY</sequence>
<dbReference type="PANTHER" id="PTHR35550:SF2">
    <property type="entry name" value="OS05G0401200 PROTEIN"/>
    <property type="match status" value="1"/>
</dbReference>
<proteinExistence type="predicted"/>
<dbReference type="InterPro" id="IPR021467">
    <property type="entry name" value="DUF3119"/>
</dbReference>
<dbReference type="EMBL" id="JANCYW010000012">
    <property type="protein sequence ID" value="KAK4537468.1"/>
    <property type="molecule type" value="Genomic_DNA"/>
</dbReference>
<evidence type="ECO:0000313" key="1">
    <source>
        <dbReference type="EMBL" id="KAK4537468.1"/>
    </source>
</evidence>
<name>A0AAV9J0C4_CYACA</name>
<protein>
    <submittedName>
        <fullName evidence="1">Uncharacterized protein</fullName>
    </submittedName>
</protein>
<organism evidence="1 2">
    <name type="scientific">Cyanidium caldarium</name>
    <name type="common">Red alga</name>
    <dbReference type="NCBI Taxonomy" id="2771"/>
    <lineage>
        <taxon>Eukaryota</taxon>
        <taxon>Rhodophyta</taxon>
        <taxon>Bangiophyceae</taxon>
        <taxon>Cyanidiales</taxon>
        <taxon>Cyanidiaceae</taxon>
        <taxon>Cyanidium</taxon>
    </lineage>
</organism>
<dbReference type="Pfam" id="PF11317">
    <property type="entry name" value="DUF3119"/>
    <property type="match status" value="1"/>
</dbReference>
<keyword evidence="2" id="KW-1185">Reference proteome</keyword>
<accession>A0AAV9J0C4</accession>
<dbReference type="PANTHER" id="PTHR35550">
    <property type="match status" value="1"/>
</dbReference>
<reference evidence="1 2" key="1">
    <citation type="submission" date="2022-07" db="EMBL/GenBank/DDBJ databases">
        <title>Genome-wide signatures of adaptation to extreme environments.</title>
        <authorList>
            <person name="Cho C.H."/>
            <person name="Yoon H.S."/>
        </authorList>
    </citation>
    <scope>NUCLEOTIDE SEQUENCE [LARGE SCALE GENOMIC DNA]</scope>
    <source>
        <strain evidence="1 2">DBV 063 E5</strain>
    </source>
</reference>
<gene>
    <name evidence="1" type="ORF">CDCA_CDCA12G3493</name>
</gene>
<dbReference type="Proteomes" id="UP001301350">
    <property type="component" value="Unassembled WGS sequence"/>
</dbReference>
<dbReference type="AlphaFoldDB" id="A0AAV9J0C4"/>
<evidence type="ECO:0000313" key="2">
    <source>
        <dbReference type="Proteomes" id="UP001301350"/>
    </source>
</evidence>
<comment type="caution">
    <text evidence="1">The sequence shown here is derived from an EMBL/GenBank/DDBJ whole genome shotgun (WGS) entry which is preliminary data.</text>
</comment>